<keyword evidence="7" id="KW-0275">Fatty acid biosynthesis</keyword>
<dbReference type="SUPFAM" id="SSF56214">
    <property type="entry name" value="4'-phosphopantetheinyl transferase"/>
    <property type="match status" value="1"/>
</dbReference>
<dbReference type="Gene3D" id="3.90.470.20">
    <property type="entry name" value="4'-phosphopantetheinyl transferase domain"/>
    <property type="match status" value="1"/>
</dbReference>
<gene>
    <name evidence="9" type="ORF">HETIRDRAFT_311714</name>
</gene>
<keyword evidence="5" id="KW-0460">Magnesium</keyword>
<keyword evidence="6" id="KW-0443">Lipid metabolism</keyword>
<organism evidence="9 10">
    <name type="scientific">Heterobasidion irregulare (strain TC 32-1)</name>
    <dbReference type="NCBI Taxonomy" id="747525"/>
    <lineage>
        <taxon>Eukaryota</taxon>
        <taxon>Fungi</taxon>
        <taxon>Dikarya</taxon>
        <taxon>Basidiomycota</taxon>
        <taxon>Agaricomycotina</taxon>
        <taxon>Agaricomycetes</taxon>
        <taxon>Russulales</taxon>
        <taxon>Bondarzewiaceae</taxon>
        <taxon>Heterobasidion</taxon>
        <taxon>Heterobasidion annosum species complex</taxon>
    </lineage>
</organism>
<dbReference type="Pfam" id="PF01648">
    <property type="entry name" value="ACPS"/>
    <property type="match status" value="1"/>
</dbReference>
<dbReference type="HOGENOM" id="CLU_089696_3_2_1"/>
<dbReference type="HAMAP" id="MF_00101">
    <property type="entry name" value="AcpS"/>
    <property type="match status" value="1"/>
</dbReference>
<dbReference type="Proteomes" id="UP000030671">
    <property type="component" value="Unassembled WGS sequence"/>
</dbReference>
<reference evidence="9 10" key="1">
    <citation type="journal article" date="2012" name="New Phytol.">
        <title>Insight into trade-off between wood decay and parasitism from the genome of a fungal forest pathogen.</title>
        <authorList>
            <person name="Olson A."/>
            <person name="Aerts A."/>
            <person name="Asiegbu F."/>
            <person name="Belbahri L."/>
            <person name="Bouzid O."/>
            <person name="Broberg A."/>
            <person name="Canback B."/>
            <person name="Coutinho P.M."/>
            <person name="Cullen D."/>
            <person name="Dalman K."/>
            <person name="Deflorio G."/>
            <person name="van Diepen L.T."/>
            <person name="Dunand C."/>
            <person name="Duplessis S."/>
            <person name="Durling M."/>
            <person name="Gonthier P."/>
            <person name="Grimwood J."/>
            <person name="Fossdal C.G."/>
            <person name="Hansson D."/>
            <person name="Henrissat B."/>
            <person name="Hietala A."/>
            <person name="Himmelstrand K."/>
            <person name="Hoffmeister D."/>
            <person name="Hogberg N."/>
            <person name="James T.Y."/>
            <person name="Karlsson M."/>
            <person name="Kohler A."/>
            <person name="Kues U."/>
            <person name="Lee Y.H."/>
            <person name="Lin Y.C."/>
            <person name="Lind M."/>
            <person name="Lindquist E."/>
            <person name="Lombard V."/>
            <person name="Lucas S."/>
            <person name="Lunden K."/>
            <person name="Morin E."/>
            <person name="Murat C."/>
            <person name="Park J."/>
            <person name="Raffaello T."/>
            <person name="Rouze P."/>
            <person name="Salamov A."/>
            <person name="Schmutz J."/>
            <person name="Solheim H."/>
            <person name="Stahlberg J."/>
            <person name="Velez H."/>
            <person name="de Vries R.P."/>
            <person name="Wiebenga A."/>
            <person name="Woodward S."/>
            <person name="Yakovlev I."/>
            <person name="Garbelotto M."/>
            <person name="Martin F."/>
            <person name="Grigoriev I.V."/>
            <person name="Stenlid J."/>
        </authorList>
    </citation>
    <scope>NUCLEOTIDE SEQUENCE [LARGE SCALE GENOMIC DNA]</scope>
    <source>
        <strain evidence="9 10">TC 32-1</strain>
    </source>
</reference>
<dbReference type="FunCoup" id="W4KGD4">
    <property type="interactions" value="14"/>
</dbReference>
<keyword evidence="1" id="KW-0444">Lipid biosynthesis</keyword>
<evidence type="ECO:0000256" key="2">
    <source>
        <dbReference type="ARBA" id="ARBA00022679"/>
    </source>
</evidence>
<dbReference type="InterPro" id="IPR002582">
    <property type="entry name" value="ACPS"/>
</dbReference>
<evidence type="ECO:0000256" key="3">
    <source>
        <dbReference type="ARBA" id="ARBA00022723"/>
    </source>
</evidence>
<evidence type="ECO:0000313" key="9">
    <source>
        <dbReference type="EMBL" id="ETW84360.1"/>
    </source>
</evidence>
<dbReference type="GO" id="GO:0000287">
    <property type="term" value="F:magnesium ion binding"/>
    <property type="evidence" value="ECO:0007669"/>
    <property type="project" value="InterPro"/>
</dbReference>
<dbReference type="GO" id="GO:0008897">
    <property type="term" value="F:holo-[acyl-carrier-protein] synthase activity"/>
    <property type="evidence" value="ECO:0007669"/>
    <property type="project" value="InterPro"/>
</dbReference>
<dbReference type="NCBIfam" id="TIGR00516">
    <property type="entry name" value="acpS"/>
    <property type="match status" value="1"/>
</dbReference>
<protein>
    <recommendedName>
        <fullName evidence="8">4'-phosphopantetheinyl transferase domain-containing protein</fullName>
    </recommendedName>
</protein>
<dbReference type="GeneID" id="20669892"/>
<dbReference type="STRING" id="747525.W4KGD4"/>
<evidence type="ECO:0000313" key="10">
    <source>
        <dbReference type="Proteomes" id="UP000030671"/>
    </source>
</evidence>
<keyword evidence="3" id="KW-0479">Metal-binding</keyword>
<evidence type="ECO:0000256" key="5">
    <source>
        <dbReference type="ARBA" id="ARBA00022842"/>
    </source>
</evidence>
<dbReference type="OrthoDB" id="15433at2759"/>
<evidence type="ECO:0000259" key="8">
    <source>
        <dbReference type="Pfam" id="PF01648"/>
    </source>
</evidence>
<proteinExistence type="inferred from homology"/>
<dbReference type="InParanoid" id="W4KGD4"/>
<dbReference type="EMBL" id="KI925456">
    <property type="protein sequence ID" value="ETW84360.1"/>
    <property type="molecule type" value="Genomic_DNA"/>
</dbReference>
<dbReference type="eggNOG" id="ENOG502SDWS">
    <property type="taxonomic scope" value="Eukaryota"/>
</dbReference>
<evidence type="ECO:0000256" key="4">
    <source>
        <dbReference type="ARBA" id="ARBA00022832"/>
    </source>
</evidence>
<keyword evidence="10" id="KW-1185">Reference proteome</keyword>
<keyword evidence="2" id="KW-0808">Transferase</keyword>
<accession>W4KGD4</accession>
<sequence>MTILGVGVDVLQLSRITSLMSRRTPERMALRILNSHELRLWSALPPDGAQRMRYIAVRWAIKEAAYKAIYHVVKPTWKELSYRTIEGQGSKPFLIYEPLDITEAVKLGQLHASVSHDGDYVFATVIAEAREDALSYVSRYLNLRPLHERARLTLS</sequence>
<evidence type="ECO:0000256" key="7">
    <source>
        <dbReference type="ARBA" id="ARBA00023160"/>
    </source>
</evidence>
<dbReference type="GO" id="GO:0006633">
    <property type="term" value="P:fatty acid biosynthetic process"/>
    <property type="evidence" value="ECO:0007669"/>
    <property type="project" value="UniProtKB-KW"/>
</dbReference>
<evidence type="ECO:0000256" key="1">
    <source>
        <dbReference type="ARBA" id="ARBA00022516"/>
    </source>
</evidence>
<name>W4KGD4_HETIT</name>
<evidence type="ECO:0000256" key="6">
    <source>
        <dbReference type="ARBA" id="ARBA00023098"/>
    </source>
</evidence>
<feature type="domain" description="4'-phosphopantetheinyl transferase" evidence="8">
    <location>
        <begin position="5"/>
        <end position="124"/>
    </location>
</feature>
<dbReference type="InterPro" id="IPR037143">
    <property type="entry name" value="4-PPantetheinyl_Trfase_dom_sf"/>
</dbReference>
<dbReference type="InterPro" id="IPR008278">
    <property type="entry name" value="4-PPantetheinyl_Trfase_dom"/>
</dbReference>
<dbReference type="AlphaFoldDB" id="W4KGD4"/>
<dbReference type="RefSeq" id="XP_009544040.1">
    <property type="nucleotide sequence ID" value="XM_009545745.1"/>
</dbReference>
<dbReference type="KEGG" id="hir:HETIRDRAFT_311714"/>
<dbReference type="NCBIfam" id="TIGR00556">
    <property type="entry name" value="pantethn_trn"/>
    <property type="match status" value="1"/>
</dbReference>
<dbReference type="InterPro" id="IPR004568">
    <property type="entry name" value="Ppantetheine-prot_Trfase_dom"/>
</dbReference>
<keyword evidence="4" id="KW-0276">Fatty acid metabolism</keyword>